<evidence type="ECO:0000256" key="13">
    <source>
        <dbReference type="ARBA" id="ARBA00029651"/>
    </source>
</evidence>
<protein>
    <recommendedName>
        <fullName evidence="13">Protein FAM33A</fullName>
    </recommendedName>
</protein>
<evidence type="ECO:0000313" key="17">
    <source>
        <dbReference type="Proteomes" id="UP000834106"/>
    </source>
</evidence>
<dbReference type="GO" id="GO:0008017">
    <property type="term" value="F:microtubule binding"/>
    <property type="evidence" value="ECO:0007669"/>
    <property type="project" value="InterPro"/>
</dbReference>
<sequence>MGHRNLENQQHQAVDGLLNLFSKANRELSMVHNKLQKEFQQVYPDHANPMKLVSRLKKIEEEMSSLKNQCRELLTAKQDLIDKARTILVGNRSMVQRLQASTGIPFTSESDDPAYESFNQVIDEWTAHVRSRSEDEEMEVSPSENINQLLFSAIVQGD</sequence>
<dbReference type="GO" id="GO:0000940">
    <property type="term" value="C:outer kinetochore"/>
    <property type="evidence" value="ECO:0007669"/>
    <property type="project" value="InterPro"/>
</dbReference>
<evidence type="ECO:0000256" key="11">
    <source>
        <dbReference type="ARBA" id="ARBA00023306"/>
    </source>
</evidence>
<accession>A0AAD2DI91</accession>
<evidence type="ECO:0000256" key="2">
    <source>
        <dbReference type="ARBA" id="ARBA00004629"/>
    </source>
</evidence>
<dbReference type="PANTHER" id="PTHR32017:SF3">
    <property type="entry name" value="SPINDLE AND KINETOCHORE-ASSOCIATED PROTEIN 2"/>
    <property type="match status" value="1"/>
</dbReference>
<evidence type="ECO:0000256" key="4">
    <source>
        <dbReference type="ARBA" id="ARBA00022454"/>
    </source>
</evidence>
<feature type="domain" description="Ska2 N-terminal" evidence="15">
    <location>
        <begin position="11"/>
        <end position="119"/>
    </location>
</feature>
<keyword evidence="8" id="KW-0498">Mitosis</keyword>
<dbReference type="GO" id="GO:0000278">
    <property type="term" value="P:mitotic cell cycle"/>
    <property type="evidence" value="ECO:0007669"/>
    <property type="project" value="TreeGrafter"/>
</dbReference>
<keyword evidence="9" id="KW-0995">Kinetochore</keyword>
<evidence type="ECO:0000256" key="5">
    <source>
        <dbReference type="ARBA" id="ARBA00022490"/>
    </source>
</evidence>
<dbReference type="InterPro" id="IPR026762">
    <property type="entry name" value="Ska2"/>
</dbReference>
<proteinExistence type="inferred from homology"/>
<reference evidence="16" key="1">
    <citation type="submission" date="2023-05" db="EMBL/GenBank/DDBJ databases">
        <authorList>
            <person name="Huff M."/>
        </authorList>
    </citation>
    <scope>NUCLEOTIDE SEQUENCE</scope>
</reference>
<evidence type="ECO:0000256" key="9">
    <source>
        <dbReference type="ARBA" id="ARBA00022838"/>
    </source>
</evidence>
<keyword evidence="17" id="KW-1185">Reference proteome</keyword>
<evidence type="ECO:0000256" key="7">
    <source>
        <dbReference type="ARBA" id="ARBA00022701"/>
    </source>
</evidence>
<dbReference type="Proteomes" id="UP000834106">
    <property type="component" value="Chromosome 2"/>
</dbReference>
<gene>
    <name evidence="16" type="ORF">FPE_LOCUS3023</name>
</gene>
<dbReference type="GO" id="GO:0005876">
    <property type="term" value="C:spindle microtubule"/>
    <property type="evidence" value="ECO:0007669"/>
    <property type="project" value="InterPro"/>
</dbReference>
<evidence type="ECO:0000256" key="1">
    <source>
        <dbReference type="ARBA" id="ARBA00004186"/>
    </source>
</evidence>
<keyword evidence="12" id="KW-0137">Centromere</keyword>
<comment type="similarity">
    <text evidence="3">Belongs to the SKA2 family.</text>
</comment>
<keyword evidence="5" id="KW-0963">Cytoplasm</keyword>
<keyword evidence="14" id="KW-0175">Coiled coil</keyword>
<evidence type="ECO:0000256" key="6">
    <source>
        <dbReference type="ARBA" id="ARBA00022618"/>
    </source>
</evidence>
<keyword evidence="7" id="KW-0493">Microtubule</keyword>
<keyword evidence="4" id="KW-0158">Chromosome</keyword>
<name>A0AAD2DI91_9LAMI</name>
<dbReference type="AlphaFoldDB" id="A0AAD2DI91"/>
<evidence type="ECO:0000256" key="12">
    <source>
        <dbReference type="ARBA" id="ARBA00023328"/>
    </source>
</evidence>
<dbReference type="InterPro" id="IPR042091">
    <property type="entry name" value="Ska2_N"/>
</dbReference>
<dbReference type="GO" id="GO:0007059">
    <property type="term" value="P:chromosome segregation"/>
    <property type="evidence" value="ECO:0007669"/>
    <property type="project" value="InterPro"/>
</dbReference>
<dbReference type="EMBL" id="OU503037">
    <property type="protein sequence ID" value="CAI9755592.1"/>
    <property type="molecule type" value="Genomic_DNA"/>
</dbReference>
<dbReference type="Pfam" id="PF16740">
    <property type="entry name" value="SKA2"/>
    <property type="match status" value="1"/>
</dbReference>
<evidence type="ECO:0000256" key="14">
    <source>
        <dbReference type="SAM" id="Coils"/>
    </source>
</evidence>
<comment type="subcellular location">
    <subcellularLocation>
        <location evidence="2">Chromosome</location>
        <location evidence="2">Centromere</location>
        <location evidence="2">Kinetochore</location>
    </subcellularLocation>
    <subcellularLocation>
        <location evidence="1">Cytoplasm</location>
        <location evidence="1">Cytoskeleton</location>
        <location evidence="1">Spindle</location>
    </subcellularLocation>
</comment>
<evidence type="ECO:0000256" key="10">
    <source>
        <dbReference type="ARBA" id="ARBA00023212"/>
    </source>
</evidence>
<keyword evidence="6" id="KW-0132">Cell division</keyword>
<organism evidence="16 17">
    <name type="scientific">Fraxinus pennsylvanica</name>
    <dbReference type="NCBI Taxonomy" id="56036"/>
    <lineage>
        <taxon>Eukaryota</taxon>
        <taxon>Viridiplantae</taxon>
        <taxon>Streptophyta</taxon>
        <taxon>Embryophyta</taxon>
        <taxon>Tracheophyta</taxon>
        <taxon>Spermatophyta</taxon>
        <taxon>Magnoliopsida</taxon>
        <taxon>eudicotyledons</taxon>
        <taxon>Gunneridae</taxon>
        <taxon>Pentapetalae</taxon>
        <taxon>asterids</taxon>
        <taxon>lamiids</taxon>
        <taxon>Lamiales</taxon>
        <taxon>Oleaceae</taxon>
        <taxon>Oleeae</taxon>
        <taxon>Fraxinus</taxon>
    </lineage>
</organism>
<dbReference type="PANTHER" id="PTHR32017">
    <property type="entry name" value="SPINDLE AND KINETOCHORE-ASSOCIATED PROTEIN 2"/>
    <property type="match status" value="1"/>
</dbReference>
<feature type="coiled-coil region" evidence="14">
    <location>
        <begin position="56"/>
        <end position="83"/>
    </location>
</feature>
<dbReference type="Gene3D" id="6.10.250.1380">
    <property type="match status" value="1"/>
</dbReference>
<evidence type="ECO:0000256" key="8">
    <source>
        <dbReference type="ARBA" id="ARBA00022776"/>
    </source>
</evidence>
<evidence type="ECO:0000256" key="3">
    <source>
        <dbReference type="ARBA" id="ARBA00010684"/>
    </source>
</evidence>
<dbReference type="GO" id="GO:0051301">
    <property type="term" value="P:cell division"/>
    <property type="evidence" value="ECO:0007669"/>
    <property type="project" value="UniProtKB-KW"/>
</dbReference>
<keyword evidence="10" id="KW-0206">Cytoskeleton</keyword>
<evidence type="ECO:0000313" key="16">
    <source>
        <dbReference type="EMBL" id="CAI9755592.1"/>
    </source>
</evidence>
<evidence type="ECO:0000259" key="15">
    <source>
        <dbReference type="Pfam" id="PF16740"/>
    </source>
</evidence>
<keyword evidence="11" id="KW-0131">Cell cycle</keyword>